<dbReference type="InterPro" id="IPR018649">
    <property type="entry name" value="SHOCT"/>
</dbReference>
<reference evidence="3" key="1">
    <citation type="submission" date="2019-09" db="EMBL/GenBank/DDBJ databases">
        <title>Comparative genomic analysis of Lactobacillus helveticus.</title>
        <authorList>
            <person name="Zhang H."/>
            <person name="Chen Y."/>
            <person name="Zhong Z."/>
        </authorList>
    </citation>
    <scope>NUCLEOTIDE SEQUENCE</scope>
    <source>
        <strain evidence="3">IMAU50013</strain>
    </source>
</reference>
<dbReference type="Pfam" id="PF14471">
    <property type="entry name" value="DUF4428"/>
    <property type="match status" value="1"/>
</dbReference>
<evidence type="ECO:0000259" key="2">
    <source>
        <dbReference type="Pfam" id="PF14471"/>
    </source>
</evidence>
<feature type="domain" description="SHOCT" evidence="1">
    <location>
        <begin position="263"/>
        <end position="290"/>
    </location>
</feature>
<proteinExistence type="predicted"/>
<dbReference type="AlphaFoldDB" id="A0A9Q5C4Q3"/>
<dbReference type="Pfam" id="PF09851">
    <property type="entry name" value="SHOCT"/>
    <property type="match status" value="1"/>
</dbReference>
<dbReference type="EMBL" id="WCGB01000005">
    <property type="protein sequence ID" value="NRN90910.1"/>
    <property type="molecule type" value="Genomic_DNA"/>
</dbReference>
<feature type="domain" description="DUF4428" evidence="2">
    <location>
        <begin position="4"/>
        <end position="38"/>
    </location>
</feature>
<evidence type="ECO:0000259" key="1">
    <source>
        <dbReference type="Pfam" id="PF09851"/>
    </source>
</evidence>
<dbReference type="InterPro" id="IPR027872">
    <property type="entry name" value="DUF4428"/>
</dbReference>
<evidence type="ECO:0000313" key="4">
    <source>
        <dbReference type="Proteomes" id="UP000601587"/>
    </source>
</evidence>
<evidence type="ECO:0000313" key="3">
    <source>
        <dbReference type="EMBL" id="NRN90910.1"/>
    </source>
</evidence>
<name>A0A9Q5C4Q3_LACHE</name>
<organism evidence="3 4">
    <name type="scientific">Lactobacillus helveticus</name>
    <name type="common">Lactobacillus suntoryeus</name>
    <dbReference type="NCBI Taxonomy" id="1587"/>
    <lineage>
        <taxon>Bacteria</taxon>
        <taxon>Bacillati</taxon>
        <taxon>Bacillota</taxon>
        <taxon>Bacilli</taxon>
        <taxon>Lactobacillales</taxon>
        <taxon>Lactobacillaceae</taxon>
        <taxon>Lactobacillus</taxon>
    </lineage>
</organism>
<dbReference type="Proteomes" id="UP000601587">
    <property type="component" value="Unassembled WGS sequence"/>
</dbReference>
<protein>
    <recommendedName>
        <fullName evidence="5">SHOCT domain-containing protein</fullName>
    </recommendedName>
</protein>
<evidence type="ECO:0008006" key="5">
    <source>
        <dbReference type="Google" id="ProtNLM"/>
    </source>
</evidence>
<sequence length="292" mass="32921">MAKECSLCGSKIGFFDQNLKFKDKQYICGKCIDKYRFSKKEGSYEASWKAIGWSTDHSLKEFKENYIDQGEDFNDALVDVENKKLAAKQEKADNKAKYQALLSDFQKDSYHFSHYYFNQRRQQILVAKTLLDDYKIINFSDIISYKVNQNGHNETKHHGITRAIVGGALAGGVGAIVGATTGGKQTDYIDHLGLIISLKDGSNFEVVFIRKMEQIKSNSLSARTSIESLNKLVSLIDSVIAQNQASNIDKINSNSDTNNDSADEIRKFKKLAEDGIITQEEFEAKKKQLLNL</sequence>
<comment type="caution">
    <text evidence="3">The sequence shown here is derived from an EMBL/GenBank/DDBJ whole genome shotgun (WGS) entry which is preliminary data.</text>
</comment>
<accession>A0A9Q5C4Q3</accession>
<gene>
    <name evidence="3" type="ORF">IMAU50013_00436</name>
</gene>